<dbReference type="OrthoDB" id="288590at2759"/>
<dbReference type="GO" id="GO:0005789">
    <property type="term" value="C:endoplasmic reticulum membrane"/>
    <property type="evidence" value="ECO:0007669"/>
    <property type="project" value="TreeGrafter"/>
</dbReference>
<evidence type="ECO:0000313" key="6">
    <source>
        <dbReference type="Proteomes" id="UP000410492"/>
    </source>
</evidence>
<accession>A0A653CE48</accession>
<gene>
    <name evidence="5" type="ORF">CALMAC_LOCUS7820</name>
</gene>
<keyword evidence="2" id="KW-0436">Ligase</keyword>
<evidence type="ECO:0000256" key="1">
    <source>
        <dbReference type="ARBA" id="ARBA00006432"/>
    </source>
</evidence>
<dbReference type="PANTHER" id="PTHR43107">
    <property type="entry name" value="LONG-CHAIN FATTY ACID TRANSPORT PROTEIN"/>
    <property type="match status" value="1"/>
</dbReference>
<dbReference type="PANTHER" id="PTHR43107:SF15">
    <property type="entry name" value="FATTY ACID TRANSPORT PROTEIN 3, ISOFORM A"/>
    <property type="match status" value="1"/>
</dbReference>
<keyword evidence="6" id="KW-1185">Reference proteome</keyword>
<dbReference type="EMBL" id="CAACVG010007424">
    <property type="protein sequence ID" value="VEN45330.1"/>
    <property type="molecule type" value="Genomic_DNA"/>
</dbReference>
<sequence length="92" mass="10453">MLAIVDADHKLDKDALVQQLKTHLPSYAIPLFLRITRSVPMTGTFKIKKNELRKEGFSEVTGDEVYFLDMKSGKYVPVAQICDKIREGTLKL</sequence>
<dbReference type="AlphaFoldDB" id="A0A653CE48"/>
<keyword evidence="4" id="KW-0067">ATP-binding</keyword>
<evidence type="ECO:0000256" key="4">
    <source>
        <dbReference type="ARBA" id="ARBA00022840"/>
    </source>
</evidence>
<proteinExistence type="inferred from homology"/>
<reference evidence="5 6" key="1">
    <citation type="submission" date="2019-01" db="EMBL/GenBank/DDBJ databases">
        <authorList>
            <person name="Sayadi A."/>
        </authorList>
    </citation>
    <scope>NUCLEOTIDE SEQUENCE [LARGE SCALE GENOMIC DNA]</scope>
</reference>
<dbReference type="GO" id="GO:0005524">
    <property type="term" value="F:ATP binding"/>
    <property type="evidence" value="ECO:0007669"/>
    <property type="project" value="UniProtKB-KW"/>
</dbReference>
<dbReference type="GO" id="GO:0004467">
    <property type="term" value="F:long-chain fatty acid-CoA ligase activity"/>
    <property type="evidence" value="ECO:0007669"/>
    <property type="project" value="TreeGrafter"/>
</dbReference>
<evidence type="ECO:0008006" key="7">
    <source>
        <dbReference type="Google" id="ProtNLM"/>
    </source>
</evidence>
<dbReference type="SUPFAM" id="SSF56801">
    <property type="entry name" value="Acetyl-CoA synthetase-like"/>
    <property type="match status" value="1"/>
</dbReference>
<dbReference type="GO" id="GO:0005324">
    <property type="term" value="F:long-chain fatty acid transmembrane transporter activity"/>
    <property type="evidence" value="ECO:0007669"/>
    <property type="project" value="TreeGrafter"/>
</dbReference>
<organism evidence="5 6">
    <name type="scientific">Callosobruchus maculatus</name>
    <name type="common">Southern cowpea weevil</name>
    <name type="synonym">Pulse bruchid</name>
    <dbReference type="NCBI Taxonomy" id="64391"/>
    <lineage>
        <taxon>Eukaryota</taxon>
        <taxon>Metazoa</taxon>
        <taxon>Ecdysozoa</taxon>
        <taxon>Arthropoda</taxon>
        <taxon>Hexapoda</taxon>
        <taxon>Insecta</taxon>
        <taxon>Pterygota</taxon>
        <taxon>Neoptera</taxon>
        <taxon>Endopterygota</taxon>
        <taxon>Coleoptera</taxon>
        <taxon>Polyphaga</taxon>
        <taxon>Cucujiformia</taxon>
        <taxon>Chrysomeloidea</taxon>
        <taxon>Chrysomelidae</taxon>
        <taxon>Bruchinae</taxon>
        <taxon>Bruchini</taxon>
        <taxon>Callosobruchus</taxon>
    </lineage>
</organism>
<protein>
    <recommendedName>
        <fullName evidence="7">AMP-binding enzyme C-terminal domain-containing protein</fullName>
    </recommendedName>
</protein>
<evidence type="ECO:0000256" key="2">
    <source>
        <dbReference type="ARBA" id="ARBA00022598"/>
    </source>
</evidence>
<dbReference type="Proteomes" id="UP000410492">
    <property type="component" value="Unassembled WGS sequence"/>
</dbReference>
<dbReference type="Gene3D" id="3.30.300.30">
    <property type="match status" value="1"/>
</dbReference>
<dbReference type="GO" id="GO:0005886">
    <property type="term" value="C:plasma membrane"/>
    <property type="evidence" value="ECO:0007669"/>
    <property type="project" value="TreeGrafter"/>
</dbReference>
<evidence type="ECO:0000256" key="3">
    <source>
        <dbReference type="ARBA" id="ARBA00022741"/>
    </source>
</evidence>
<dbReference type="GO" id="GO:0044539">
    <property type="term" value="P:long-chain fatty acid import into cell"/>
    <property type="evidence" value="ECO:0007669"/>
    <property type="project" value="TreeGrafter"/>
</dbReference>
<comment type="similarity">
    <text evidence="1">Belongs to the ATP-dependent AMP-binding enzyme family.</text>
</comment>
<evidence type="ECO:0000313" key="5">
    <source>
        <dbReference type="EMBL" id="VEN45330.1"/>
    </source>
</evidence>
<dbReference type="InterPro" id="IPR045851">
    <property type="entry name" value="AMP-bd_C_sf"/>
</dbReference>
<keyword evidence="3" id="KW-0547">Nucleotide-binding</keyword>
<name>A0A653CE48_CALMS</name>